<sequence>MRRISHFFPRCWPDRWGHPRSYLSGSCLLYRHDDVVRRFAEACQLGDIAALRAALDGDAIAVCDSGGLVPTGVGSIQGAQDVAQLVAALLGGQPGTEVTIEAVNGRAGLVLRRGGQAIAVVAVQTAGTKVTVLWTVLNPAKLRGWHR</sequence>
<evidence type="ECO:0000313" key="2">
    <source>
        <dbReference type="Proteomes" id="UP000294114"/>
    </source>
</evidence>
<dbReference type="GO" id="GO:0016987">
    <property type="term" value="F:sigma factor activity"/>
    <property type="evidence" value="ECO:0007669"/>
    <property type="project" value="TreeGrafter"/>
</dbReference>
<dbReference type="EMBL" id="SHLD01000001">
    <property type="protein sequence ID" value="RZU75108.1"/>
    <property type="molecule type" value="Genomic_DNA"/>
</dbReference>
<keyword evidence="2" id="KW-1185">Reference proteome</keyword>
<dbReference type="SUPFAM" id="SSF54427">
    <property type="entry name" value="NTF2-like"/>
    <property type="match status" value="1"/>
</dbReference>
<organism evidence="1 2">
    <name type="scientific">Micromonospora kangleipakensis</name>
    <dbReference type="NCBI Taxonomy" id="1077942"/>
    <lineage>
        <taxon>Bacteria</taxon>
        <taxon>Bacillati</taxon>
        <taxon>Actinomycetota</taxon>
        <taxon>Actinomycetes</taxon>
        <taxon>Micromonosporales</taxon>
        <taxon>Micromonosporaceae</taxon>
        <taxon>Micromonospora</taxon>
    </lineage>
</organism>
<dbReference type="PANTHER" id="PTHR30173">
    <property type="entry name" value="SIGMA 19 FACTOR"/>
    <property type="match status" value="1"/>
</dbReference>
<dbReference type="PANTHER" id="PTHR30173:SF43">
    <property type="entry name" value="ECF RNA POLYMERASE SIGMA FACTOR SIGI-RELATED"/>
    <property type="match status" value="1"/>
</dbReference>
<evidence type="ECO:0000313" key="1">
    <source>
        <dbReference type="EMBL" id="RZU75108.1"/>
    </source>
</evidence>
<dbReference type="InterPro" id="IPR052704">
    <property type="entry name" value="ECF_Sigma-70_Domain"/>
</dbReference>
<dbReference type="AlphaFoldDB" id="A0A4Q8BBY9"/>
<gene>
    <name evidence="1" type="ORF">EV384_3633</name>
</gene>
<name>A0A4Q8BBY9_9ACTN</name>
<proteinExistence type="predicted"/>
<reference evidence="1 2" key="1">
    <citation type="submission" date="2019-02" db="EMBL/GenBank/DDBJ databases">
        <title>Sequencing the genomes of 1000 actinobacteria strains.</title>
        <authorList>
            <person name="Klenk H.-P."/>
        </authorList>
    </citation>
    <scope>NUCLEOTIDE SEQUENCE [LARGE SCALE GENOMIC DNA]</scope>
    <source>
        <strain evidence="1 2">DSM 45612</strain>
    </source>
</reference>
<accession>A0A4Q8BBY9</accession>
<protein>
    <submittedName>
        <fullName evidence="1">RNA polymerase sigma-70 factor (ECF subfamily)</fullName>
    </submittedName>
</protein>
<dbReference type="InterPro" id="IPR032710">
    <property type="entry name" value="NTF2-like_dom_sf"/>
</dbReference>
<dbReference type="Gene3D" id="3.10.450.50">
    <property type="match status" value="1"/>
</dbReference>
<comment type="caution">
    <text evidence="1">The sequence shown here is derived from an EMBL/GenBank/DDBJ whole genome shotgun (WGS) entry which is preliminary data.</text>
</comment>
<dbReference type="RefSeq" id="WP_242624136.1">
    <property type="nucleotide sequence ID" value="NZ_SHLD01000001.1"/>
</dbReference>
<dbReference type="Proteomes" id="UP000294114">
    <property type="component" value="Unassembled WGS sequence"/>
</dbReference>